<sequence>MPLNVHRRAVLVFALLFVLYQGAEGIGDILLGRFWVQAGFMLAMVAAAWPLGRWLGFRGYDAYALEWRRVTPVLLIGGLMLALMAKYIGVCVGMAFDIYAARARNATPVAAVSFLSSIPWVLAITFVPSIAEDILTRGFLWRAIRPRWPSPAVFVLASATLYVANHIYRLDGGVSEWVMLFCFGLAYATAVVRTGSLWLAVGLHWGWNLANILMDDILPYDTLSMGCSNLLSAAAHLVMFGVMFAIPSVQETDGMDAEPA</sequence>
<keyword evidence="3" id="KW-0482">Metalloprotease</keyword>
<dbReference type="GO" id="GO:0004175">
    <property type="term" value="F:endopeptidase activity"/>
    <property type="evidence" value="ECO:0007669"/>
    <property type="project" value="UniProtKB-ARBA"/>
</dbReference>
<protein>
    <submittedName>
        <fullName evidence="3">CPBP family intramembrane metalloprotease</fullName>
    </submittedName>
</protein>
<dbReference type="AlphaFoldDB" id="A0A7X5ZIC0"/>
<organism evidence="3 4">
    <name type="scientific">Luteibacter anthropi</name>
    <dbReference type="NCBI Taxonomy" id="564369"/>
    <lineage>
        <taxon>Bacteria</taxon>
        <taxon>Pseudomonadati</taxon>
        <taxon>Pseudomonadota</taxon>
        <taxon>Gammaproteobacteria</taxon>
        <taxon>Lysobacterales</taxon>
        <taxon>Rhodanobacteraceae</taxon>
        <taxon>Luteibacter</taxon>
    </lineage>
</organism>
<keyword evidence="4" id="KW-1185">Reference proteome</keyword>
<keyword evidence="1" id="KW-0472">Membrane</keyword>
<name>A0A7X5ZIC0_9GAMM</name>
<reference evidence="3 4" key="1">
    <citation type="submission" date="2020-03" db="EMBL/GenBank/DDBJ databases">
        <authorList>
            <person name="Lai Q."/>
        </authorList>
    </citation>
    <scope>NUCLEOTIDE SEQUENCE [LARGE SCALE GENOMIC DNA]</scope>
    <source>
        <strain evidence="3 4">CCUG 25036</strain>
    </source>
</reference>
<feature type="domain" description="CAAX prenyl protease 2/Lysostaphin resistance protein A-like" evidence="2">
    <location>
        <begin position="116"/>
        <end position="209"/>
    </location>
</feature>
<dbReference type="GO" id="GO:0008237">
    <property type="term" value="F:metallopeptidase activity"/>
    <property type="evidence" value="ECO:0007669"/>
    <property type="project" value="UniProtKB-KW"/>
</dbReference>
<keyword evidence="3" id="KW-0645">Protease</keyword>
<evidence type="ECO:0000256" key="1">
    <source>
        <dbReference type="SAM" id="Phobius"/>
    </source>
</evidence>
<dbReference type="RefSeq" id="WP_166947637.1">
    <property type="nucleotide sequence ID" value="NZ_CP077072.1"/>
</dbReference>
<evidence type="ECO:0000313" key="4">
    <source>
        <dbReference type="Proteomes" id="UP000490980"/>
    </source>
</evidence>
<feature type="transmembrane region" description="Helical" evidence="1">
    <location>
        <begin position="148"/>
        <end position="165"/>
    </location>
</feature>
<dbReference type="InterPro" id="IPR003675">
    <property type="entry name" value="Rce1/LyrA-like_dom"/>
</dbReference>
<feature type="transmembrane region" description="Helical" evidence="1">
    <location>
        <begin position="108"/>
        <end position="127"/>
    </location>
</feature>
<comment type="caution">
    <text evidence="3">The sequence shown here is derived from an EMBL/GenBank/DDBJ whole genome shotgun (WGS) entry which is preliminary data.</text>
</comment>
<keyword evidence="3" id="KW-0378">Hydrolase</keyword>
<dbReference type="GO" id="GO:0080120">
    <property type="term" value="P:CAAX-box protein maturation"/>
    <property type="evidence" value="ECO:0007669"/>
    <property type="project" value="UniProtKB-ARBA"/>
</dbReference>
<feature type="transmembrane region" description="Helical" evidence="1">
    <location>
        <begin position="35"/>
        <end position="52"/>
    </location>
</feature>
<evidence type="ECO:0000259" key="2">
    <source>
        <dbReference type="Pfam" id="PF02517"/>
    </source>
</evidence>
<dbReference type="EMBL" id="JAARLZ010000004">
    <property type="protein sequence ID" value="NII06561.1"/>
    <property type="molecule type" value="Genomic_DNA"/>
</dbReference>
<feature type="transmembrane region" description="Helical" evidence="1">
    <location>
        <begin position="177"/>
        <end position="201"/>
    </location>
</feature>
<feature type="transmembrane region" description="Helical" evidence="1">
    <location>
        <begin position="73"/>
        <end position="96"/>
    </location>
</feature>
<feature type="transmembrane region" description="Helical" evidence="1">
    <location>
        <begin position="222"/>
        <end position="246"/>
    </location>
</feature>
<keyword evidence="1" id="KW-1133">Transmembrane helix</keyword>
<dbReference type="PANTHER" id="PTHR39430:SF1">
    <property type="entry name" value="PROTEASE"/>
    <property type="match status" value="1"/>
</dbReference>
<dbReference type="Pfam" id="PF02517">
    <property type="entry name" value="Rce1-like"/>
    <property type="match status" value="1"/>
</dbReference>
<dbReference type="GO" id="GO:0006508">
    <property type="term" value="P:proteolysis"/>
    <property type="evidence" value="ECO:0007669"/>
    <property type="project" value="UniProtKB-KW"/>
</dbReference>
<gene>
    <name evidence="3" type="ORF">HBF25_09205</name>
</gene>
<evidence type="ECO:0000313" key="3">
    <source>
        <dbReference type="EMBL" id="NII06561.1"/>
    </source>
</evidence>
<proteinExistence type="predicted"/>
<dbReference type="Proteomes" id="UP000490980">
    <property type="component" value="Unassembled WGS sequence"/>
</dbReference>
<accession>A0A7X5ZIC0</accession>
<dbReference type="PANTHER" id="PTHR39430">
    <property type="entry name" value="MEMBRANE-ASSOCIATED PROTEASE-RELATED"/>
    <property type="match status" value="1"/>
</dbReference>
<keyword evidence="1" id="KW-0812">Transmembrane</keyword>